<evidence type="ECO:0000313" key="1">
    <source>
        <dbReference type="EMBL" id="CAJ1376495.1"/>
    </source>
</evidence>
<organism evidence="1 2">
    <name type="scientific">Effrenium voratum</name>
    <dbReference type="NCBI Taxonomy" id="2562239"/>
    <lineage>
        <taxon>Eukaryota</taxon>
        <taxon>Sar</taxon>
        <taxon>Alveolata</taxon>
        <taxon>Dinophyceae</taxon>
        <taxon>Suessiales</taxon>
        <taxon>Symbiodiniaceae</taxon>
        <taxon>Effrenium</taxon>
    </lineage>
</organism>
<evidence type="ECO:0000313" key="2">
    <source>
        <dbReference type="Proteomes" id="UP001178507"/>
    </source>
</evidence>
<gene>
    <name evidence="1" type="ORF">EVOR1521_LOCUS5545</name>
</gene>
<keyword evidence="2" id="KW-1185">Reference proteome</keyword>
<reference evidence="1" key="1">
    <citation type="submission" date="2023-08" db="EMBL/GenBank/DDBJ databases">
        <authorList>
            <person name="Chen Y."/>
            <person name="Shah S."/>
            <person name="Dougan E. K."/>
            <person name="Thang M."/>
            <person name="Chan C."/>
        </authorList>
    </citation>
    <scope>NUCLEOTIDE SEQUENCE</scope>
</reference>
<sequence>MVEQRIDRWFEYACVALADQGWHMEIETREGSCSHRECPWGGHLLRFDYKHVPVSGSPGSCLQIRPEARHLERVEDSELCPEELLLHVGPGDVVLRGSCKKGSFALGRATSGGRSGVDSAMGRFVALFGNLGGPFLQNFCETEEPLTVRHQLRRNFPKQGDATAVSHTLHSKPQGAMRVSQGDGPGTFRLCLVYNAPVCVSAHWVQECLEQMVKFGRQHVVWLFNHPSMLRLRNIDTDLYVVLGLRHFARGSPLLPHVGSAEPDVIISTDAAAWTIFRFDAENTKFQAARYMQQFLERLGYHVRTFDTLDGQKLVPYQCAMRRDEWLRLRGEFLVAFRCQRAAYRRAYGGSQAPDLKEDMVAHFQRTPWGRTCVEHFEPQLVVRRTFLHVEEGDDDLQIRKIKSIK</sequence>
<protein>
    <submittedName>
        <fullName evidence="1">Uncharacterized protein</fullName>
    </submittedName>
</protein>
<dbReference type="EMBL" id="CAUJNA010000399">
    <property type="protein sequence ID" value="CAJ1376495.1"/>
    <property type="molecule type" value="Genomic_DNA"/>
</dbReference>
<dbReference type="AlphaFoldDB" id="A0AA36HXB9"/>
<dbReference type="Proteomes" id="UP001178507">
    <property type="component" value="Unassembled WGS sequence"/>
</dbReference>
<proteinExistence type="predicted"/>
<name>A0AA36HXB9_9DINO</name>
<comment type="caution">
    <text evidence="1">The sequence shown here is derived from an EMBL/GenBank/DDBJ whole genome shotgun (WGS) entry which is preliminary data.</text>
</comment>
<accession>A0AA36HXB9</accession>